<dbReference type="Proteomes" id="UP000557566">
    <property type="component" value="Unassembled WGS sequence"/>
</dbReference>
<gene>
    <name evidence="1" type="ORF">G6O67_003424</name>
</gene>
<evidence type="ECO:0000313" key="2">
    <source>
        <dbReference type="Proteomes" id="UP000557566"/>
    </source>
</evidence>
<protein>
    <submittedName>
        <fullName evidence="1">Uncharacterized protein</fullName>
    </submittedName>
</protein>
<organism evidence="1 2">
    <name type="scientific">Ophiocordyceps sinensis</name>
    <dbReference type="NCBI Taxonomy" id="72228"/>
    <lineage>
        <taxon>Eukaryota</taxon>
        <taxon>Fungi</taxon>
        <taxon>Dikarya</taxon>
        <taxon>Ascomycota</taxon>
        <taxon>Pezizomycotina</taxon>
        <taxon>Sordariomycetes</taxon>
        <taxon>Hypocreomycetidae</taxon>
        <taxon>Hypocreales</taxon>
        <taxon>Ophiocordycipitaceae</taxon>
        <taxon>Ophiocordyceps</taxon>
    </lineage>
</organism>
<dbReference type="EMBL" id="JAAVMX010000003">
    <property type="protein sequence ID" value="KAF4511649.1"/>
    <property type="molecule type" value="Genomic_DNA"/>
</dbReference>
<reference evidence="1 2" key="1">
    <citation type="journal article" date="2020" name="Genome Biol. Evol.">
        <title>A new high-quality draft genome assembly of the Chinese cordyceps Ophiocordyceps sinensis.</title>
        <authorList>
            <person name="Shu R."/>
            <person name="Zhang J."/>
            <person name="Meng Q."/>
            <person name="Zhang H."/>
            <person name="Zhou G."/>
            <person name="Li M."/>
            <person name="Wu P."/>
            <person name="Zhao Y."/>
            <person name="Chen C."/>
            <person name="Qin Q."/>
        </authorList>
    </citation>
    <scope>NUCLEOTIDE SEQUENCE [LARGE SCALE GENOMIC DNA]</scope>
    <source>
        <strain evidence="1 2">IOZ07</strain>
    </source>
</reference>
<comment type="caution">
    <text evidence="1">The sequence shown here is derived from an EMBL/GenBank/DDBJ whole genome shotgun (WGS) entry which is preliminary data.</text>
</comment>
<evidence type="ECO:0000313" key="1">
    <source>
        <dbReference type="EMBL" id="KAF4511649.1"/>
    </source>
</evidence>
<name>A0A8H4PW79_9HYPO</name>
<proteinExistence type="predicted"/>
<dbReference type="AlphaFoldDB" id="A0A8H4PW79"/>
<sequence>MDGVLFNGLTCTCSALETLYSWLLFAPAKASTSHQTPSRLQLVTTCDARVRPGGVYRITITIFKRPSR</sequence>
<accession>A0A8H4PW79</accession>
<dbReference type="OrthoDB" id="78652at2759"/>
<keyword evidence="2" id="KW-1185">Reference proteome</keyword>